<gene>
    <name evidence="11" type="ORF">KPH14_009204</name>
</gene>
<dbReference type="EMBL" id="JAIFRP010000030">
    <property type="protein sequence ID" value="KAK2583184.1"/>
    <property type="molecule type" value="Genomic_DNA"/>
</dbReference>
<evidence type="ECO:0000256" key="2">
    <source>
        <dbReference type="ARBA" id="ARBA00022475"/>
    </source>
</evidence>
<dbReference type="GO" id="GO:0007165">
    <property type="term" value="P:signal transduction"/>
    <property type="evidence" value="ECO:0007669"/>
    <property type="project" value="UniProtKB-KW"/>
</dbReference>
<evidence type="ECO:0000256" key="10">
    <source>
        <dbReference type="SAM" id="Phobius"/>
    </source>
</evidence>
<evidence type="ECO:0000256" key="8">
    <source>
        <dbReference type="ARBA" id="ARBA00023170"/>
    </source>
</evidence>
<reference evidence="11" key="2">
    <citation type="journal article" date="2023" name="Commun. Biol.">
        <title>Intrasexual cuticular hydrocarbon dimorphism in a wasp sheds light on hydrocarbon biosynthesis genes in Hymenoptera.</title>
        <authorList>
            <person name="Moris V.C."/>
            <person name="Podsiadlowski L."/>
            <person name="Martin S."/>
            <person name="Oeyen J.P."/>
            <person name="Donath A."/>
            <person name="Petersen M."/>
            <person name="Wilbrandt J."/>
            <person name="Misof B."/>
            <person name="Liedtke D."/>
            <person name="Thamm M."/>
            <person name="Scheiner R."/>
            <person name="Schmitt T."/>
            <person name="Niehuis O."/>
        </authorList>
    </citation>
    <scope>NUCLEOTIDE SEQUENCE</scope>
    <source>
        <strain evidence="11">GBR_01_08_01A</strain>
    </source>
</reference>
<comment type="caution">
    <text evidence="11">The sequence shown here is derived from an EMBL/GenBank/DDBJ whole genome shotgun (WGS) entry which is preliminary data.</text>
</comment>
<evidence type="ECO:0000256" key="4">
    <source>
        <dbReference type="ARBA" id="ARBA00022692"/>
    </source>
</evidence>
<protein>
    <submittedName>
        <fullName evidence="11">Uncharacterized protein</fullName>
    </submittedName>
</protein>
<evidence type="ECO:0000313" key="11">
    <source>
        <dbReference type="EMBL" id="KAK2583184.1"/>
    </source>
</evidence>
<keyword evidence="6 10" id="KW-1133">Transmembrane helix</keyword>
<keyword evidence="2" id="KW-1003">Cell membrane</keyword>
<keyword evidence="12" id="KW-1185">Reference proteome</keyword>
<dbReference type="AlphaFoldDB" id="A0AAD9RNW0"/>
<keyword evidence="4 10" id="KW-0812">Transmembrane</keyword>
<organism evidence="11 12">
    <name type="scientific">Odynerus spinipes</name>
    <dbReference type="NCBI Taxonomy" id="1348599"/>
    <lineage>
        <taxon>Eukaryota</taxon>
        <taxon>Metazoa</taxon>
        <taxon>Ecdysozoa</taxon>
        <taxon>Arthropoda</taxon>
        <taxon>Hexapoda</taxon>
        <taxon>Insecta</taxon>
        <taxon>Pterygota</taxon>
        <taxon>Neoptera</taxon>
        <taxon>Endopterygota</taxon>
        <taxon>Hymenoptera</taxon>
        <taxon>Apocrita</taxon>
        <taxon>Aculeata</taxon>
        <taxon>Vespoidea</taxon>
        <taxon>Vespidae</taxon>
        <taxon>Eumeninae</taxon>
        <taxon>Odynerus</taxon>
    </lineage>
</organism>
<dbReference type="Pfam" id="PF02949">
    <property type="entry name" value="7tm_6"/>
    <property type="match status" value="1"/>
</dbReference>
<name>A0AAD9RNW0_9HYME</name>
<keyword evidence="8" id="KW-0675">Receptor</keyword>
<dbReference type="GO" id="GO:0005549">
    <property type="term" value="F:odorant binding"/>
    <property type="evidence" value="ECO:0007669"/>
    <property type="project" value="InterPro"/>
</dbReference>
<keyword evidence="7 10" id="KW-0472">Membrane</keyword>
<feature type="transmembrane region" description="Helical" evidence="10">
    <location>
        <begin position="111"/>
        <end position="129"/>
    </location>
</feature>
<dbReference type="Proteomes" id="UP001258017">
    <property type="component" value="Unassembled WGS sequence"/>
</dbReference>
<dbReference type="GO" id="GO:0005886">
    <property type="term" value="C:plasma membrane"/>
    <property type="evidence" value="ECO:0007669"/>
    <property type="project" value="UniProtKB-SubCell"/>
</dbReference>
<evidence type="ECO:0000256" key="1">
    <source>
        <dbReference type="ARBA" id="ARBA00004651"/>
    </source>
</evidence>
<dbReference type="InterPro" id="IPR004117">
    <property type="entry name" value="7tm6_olfct_rcpt"/>
</dbReference>
<keyword evidence="5" id="KW-0552">Olfaction</keyword>
<evidence type="ECO:0000256" key="6">
    <source>
        <dbReference type="ARBA" id="ARBA00022989"/>
    </source>
</evidence>
<dbReference type="GO" id="GO:0004984">
    <property type="term" value="F:olfactory receptor activity"/>
    <property type="evidence" value="ECO:0007669"/>
    <property type="project" value="InterPro"/>
</dbReference>
<accession>A0AAD9RNW0</accession>
<evidence type="ECO:0000256" key="5">
    <source>
        <dbReference type="ARBA" id="ARBA00022725"/>
    </source>
</evidence>
<evidence type="ECO:0000256" key="7">
    <source>
        <dbReference type="ARBA" id="ARBA00023136"/>
    </source>
</evidence>
<keyword evidence="9" id="KW-0807">Transducer</keyword>
<sequence length="244" mass="27819">MLGAWPLEADASILEKCKKYLLNLICYLLLIFFFVPSILYIVFIPQSVSVKLKIAATAFACVANAAKYTLLLKQSKQLEMCLYRVREDWRLVKLDEDYESMISRGKLGRTLAILSTCLIYGGSMSYRTIMPFAKGKIMVNNITIRPLACPSYYIVFDEQKSPAYELVFIGHFLSGFVVYSVASAVCALTTFFILHACGQLEILIRKMKEIEITYTNEEGMDKRIVKIVLHQMKTRRQVSTSEVK</sequence>
<dbReference type="PANTHER" id="PTHR21137:SF35">
    <property type="entry name" value="ODORANT RECEPTOR 19A-RELATED"/>
    <property type="match status" value="1"/>
</dbReference>
<proteinExistence type="predicted"/>
<keyword evidence="3" id="KW-0716">Sensory transduction</keyword>
<dbReference type="PANTHER" id="PTHR21137">
    <property type="entry name" value="ODORANT RECEPTOR"/>
    <property type="match status" value="1"/>
</dbReference>
<evidence type="ECO:0000256" key="3">
    <source>
        <dbReference type="ARBA" id="ARBA00022606"/>
    </source>
</evidence>
<comment type="subcellular location">
    <subcellularLocation>
        <location evidence="1">Cell membrane</location>
        <topology evidence="1">Multi-pass membrane protein</topology>
    </subcellularLocation>
</comment>
<reference evidence="11" key="1">
    <citation type="submission" date="2021-08" db="EMBL/GenBank/DDBJ databases">
        <authorList>
            <person name="Misof B."/>
            <person name="Oliver O."/>
            <person name="Podsiadlowski L."/>
            <person name="Donath A."/>
            <person name="Peters R."/>
            <person name="Mayer C."/>
            <person name="Rust J."/>
            <person name="Gunkel S."/>
            <person name="Lesny P."/>
            <person name="Martin S."/>
            <person name="Oeyen J.P."/>
            <person name="Petersen M."/>
            <person name="Panagiotis P."/>
            <person name="Wilbrandt J."/>
            <person name="Tanja T."/>
        </authorList>
    </citation>
    <scope>NUCLEOTIDE SEQUENCE</scope>
    <source>
        <strain evidence="11">GBR_01_08_01A</strain>
        <tissue evidence="11">Thorax + abdomen</tissue>
    </source>
</reference>
<feature type="transmembrane region" description="Helical" evidence="10">
    <location>
        <begin position="20"/>
        <end position="43"/>
    </location>
</feature>
<evidence type="ECO:0000256" key="9">
    <source>
        <dbReference type="ARBA" id="ARBA00023224"/>
    </source>
</evidence>
<evidence type="ECO:0000313" key="12">
    <source>
        <dbReference type="Proteomes" id="UP001258017"/>
    </source>
</evidence>
<feature type="transmembrane region" description="Helical" evidence="10">
    <location>
        <begin position="176"/>
        <end position="198"/>
    </location>
</feature>